<organism evidence="1">
    <name type="scientific">uncultured Caudovirales phage</name>
    <dbReference type="NCBI Taxonomy" id="2100421"/>
    <lineage>
        <taxon>Viruses</taxon>
        <taxon>Duplodnaviria</taxon>
        <taxon>Heunggongvirae</taxon>
        <taxon>Uroviricota</taxon>
        <taxon>Caudoviricetes</taxon>
        <taxon>Peduoviridae</taxon>
        <taxon>Maltschvirus</taxon>
        <taxon>Maltschvirus maltsch</taxon>
    </lineage>
</organism>
<dbReference type="EMBL" id="LR796380">
    <property type="protein sequence ID" value="CAB4140854.1"/>
    <property type="molecule type" value="Genomic_DNA"/>
</dbReference>
<name>A0A6J5M277_9CAUD</name>
<dbReference type="PROSITE" id="PS51257">
    <property type="entry name" value="PROKAR_LIPOPROTEIN"/>
    <property type="match status" value="1"/>
</dbReference>
<sequence length="96" mass="10829">MRKFVLVAPLFLVACASEPVVVRSVQHQVVMPQESMFNCPTVASFPDSRTLTDVQVARLIVQLYQNNTTCRNSMNTLRQFLENAKRTAEANNQEAD</sequence>
<evidence type="ECO:0000313" key="1">
    <source>
        <dbReference type="EMBL" id="CAB4140854.1"/>
    </source>
</evidence>
<accession>A0A6J5M277</accession>
<proteinExistence type="predicted"/>
<reference evidence="1" key="1">
    <citation type="submission" date="2020-04" db="EMBL/GenBank/DDBJ databases">
        <authorList>
            <person name="Chiriac C."/>
            <person name="Salcher M."/>
            <person name="Ghai R."/>
            <person name="Kavagutti S V."/>
        </authorList>
    </citation>
    <scope>NUCLEOTIDE SEQUENCE</scope>
</reference>
<protein>
    <submittedName>
        <fullName evidence="1">Uncharacterized protein</fullName>
    </submittedName>
</protein>
<gene>
    <name evidence="1" type="ORF">UFOVP395_189</name>
</gene>